<dbReference type="PANTHER" id="PTHR43421:SF1">
    <property type="entry name" value="METALLOPROTEASE PMBA"/>
    <property type="match status" value="1"/>
</dbReference>
<proteinExistence type="predicted"/>
<accession>A0A382ZHZ8</accession>
<feature type="non-terminal residue" evidence="2">
    <location>
        <position position="1"/>
    </location>
</feature>
<dbReference type="InterPro" id="IPR036059">
    <property type="entry name" value="TldD/PmbA_sf"/>
</dbReference>
<name>A0A382ZHZ8_9ZZZZ</name>
<dbReference type="AlphaFoldDB" id="A0A382ZHZ8"/>
<dbReference type="SUPFAM" id="SSF111283">
    <property type="entry name" value="Putative modulator of DNA gyrase, PmbA/TldD"/>
    <property type="match status" value="1"/>
</dbReference>
<feature type="domain" description="Metalloprotease TldD/E C-terminal" evidence="1">
    <location>
        <begin position="53"/>
        <end position="254"/>
    </location>
</feature>
<dbReference type="Pfam" id="PF19289">
    <property type="entry name" value="PmbA_TldD_3rd"/>
    <property type="match status" value="1"/>
</dbReference>
<dbReference type="GO" id="GO:0006508">
    <property type="term" value="P:proteolysis"/>
    <property type="evidence" value="ECO:0007669"/>
    <property type="project" value="InterPro"/>
</dbReference>
<dbReference type="EMBL" id="UINC01183879">
    <property type="protein sequence ID" value="SVD94839.1"/>
    <property type="molecule type" value="Genomic_DNA"/>
</dbReference>
<protein>
    <recommendedName>
        <fullName evidence="1">Metalloprotease TldD/E C-terminal domain-containing protein</fullName>
    </recommendedName>
</protein>
<sequence>AKEGKDTSSFNYTGFGAKEIDKPLYKYAMIEQLLKETEEQIKTFPIQDKFVGDIIITPDCLGDFLSMVESYISDFMIISGRSIYKDKLNQSIANDKLTLHSHPLSDRLAENYFVTGDGYVCDNSTIIDKGVLKTLLLGIYGANKTGGKRSVNGGGAHIVEPGDKSLKDIISSTNKGILLSRFSGGSPSDNGDFSGVAKNSYYIENGEIKHPISETMVSGNICKMLHNIKDISKETINFGYCIYPWIQCSGITIS</sequence>
<organism evidence="2">
    <name type="scientific">marine metagenome</name>
    <dbReference type="NCBI Taxonomy" id="408172"/>
    <lineage>
        <taxon>unclassified sequences</taxon>
        <taxon>metagenomes</taxon>
        <taxon>ecological metagenomes</taxon>
    </lineage>
</organism>
<dbReference type="InterPro" id="IPR045569">
    <property type="entry name" value="Metalloprtase-TldD/E_C"/>
</dbReference>
<gene>
    <name evidence="2" type="ORF">METZ01_LOCUS447693</name>
</gene>
<dbReference type="GO" id="GO:0008237">
    <property type="term" value="F:metallopeptidase activity"/>
    <property type="evidence" value="ECO:0007669"/>
    <property type="project" value="InterPro"/>
</dbReference>
<dbReference type="InterPro" id="IPR047657">
    <property type="entry name" value="PmbA"/>
</dbReference>
<reference evidence="2" key="1">
    <citation type="submission" date="2018-05" db="EMBL/GenBank/DDBJ databases">
        <authorList>
            <person name="Lanie J.A."/>
            <person name="Ng W.-L."/>
            <person name="Kazmierczak K.M."/>
            <person name="Andrzejewski T.M."/>
            <person name="Davidsen T.M."/>
            <person name="Wayne K.J."/>
            <person name="Tettelin H."/>
            <person name="Glass J.I."/>
            <person name="Rusch D."/>
            <person name="Podicherti R."/>
            <person name="Tsui H.-C.T."/>
            <person name="Winkler M.E."/>
        </authorList>
    </citation>
    <scope>NUCLEOTIDE SEQUENCE</scope>
</reference>
<evidence type="ECO:0000313" key="2">
    <source>
        <dbReference type="EMBL" id="SVD94839.1"/>
    </source>
</evidence>
<evidence type="ECO:0000259" key="1">
    <source>
        <dbReference type="Pfam" id="PF19289"/>
    </source>
</evidence>
<dbReference type="PANTHER" id="PTHR43421">
    <property type="entry name" value="METALLOPROTEASE PMBA"/>
    <property type="match status" value="1"/>
</dbReference>
<dbReference type="GO" id="GO:0005829">
    <property type="term" value="C:cytosol"/>
    <property type="evidence" value="ECO:0007669"/>
    <property type="project" value="TreeGrafter"/>
</dbReference>